<reference evidence="9 10" key="1">
    <citation type="submission" date="2024-03" db="EMBL/GenBank/DDBJ databases">
        <authorList>
            <person name="Brejova B."/>
        </authorList>
    </citation>
    <scope>NUCLEOTIDE SEQUENCE [LARGE SCALE GENOMIC DNA]</scope>
    <source>
        <strain evidence="9 10">CBS 14171</strain>
    </source>
</reference>
<gene>
    <name evidence="9" type="ORF">LODBEIA_P27600</name>
</gene>
<dbReference type="Proteomes" id="UP001497383">
    <property type="component" value="Chromosome 3"/>
</dbReference>
<organism evidence="9 10">
    <name type="scientific">Lodderomyces beijingensis</name>
    <dbReference type="NCBI Taxonomy" id="1775926"/>
    <lineage>
        <taxon>Eukaryota</taxon>
        <taxon>Fungi</taxon>
        <taxon>Dikarya</taxon>
        <taxon>Ascomycota</taxon>
        <taxon>Saccharomycotina</taxon>
        <taxon>Pichiomycetes</taxon>
        <taxon>Debaryomycetaceae</taxon>
        <taxon>Candida/Lodderomyces clade</taxon>
        <taxon>Lodderomyces</taxon>
    </lineage>
</organism>
<feature type="transmembrane region" description="Helical" evidence="8">
    <location>
        <begin position="115"/>
        <end position="134"/>
    </location>
</feature>
<evidence type="ECO:0000256" key="1">
    <source>
        <dbReference type="ARBA" id="ARBA00004477"/>
    </source>
</evidence>
<evidence type="ECO:0000256" key="7">
    <source>
        <dbReference type="SAM" id="MobiDB-lite"/>
    </source>
</evidence>
<evidence type="ECO:0000256" key="2">
    <source>
        <dbReference type="ARBA" id="ARBA00009950"/>
    </source>
</evidence>
<keyword evidence="10" id="KW-1185">Reference proteome</keyword>
<dbReference type="InterPro" id="IPR008506">
    <property type="entry name" value="SND2/TMEM208"/>
</dbReference>
<evidence type="ECO:0000256" key="4">
    <source>
        <dbReference type="ARBA" id="ARBA00022824"/>
    </source>
</evidence>
<keyword evidence="3 8" id="KW-0812">Transmembrane</keyword>
<dbReference type="Pfam" id="PF05620">
    <property type="entry name" value="TMEM208_SND2"/>
    <property type="match status" value="1"/>
</dbReference>
<feature type="compositionally biased region" description="Basic and acidic residues" evidence="7">
    <location>
        <begin position="157"/>
        <end position="166"/>
    </location>
</feature>
<feature type="transmembrane region" description="Helical" evidence="8">
    <location>
        <begin position="88"/>
        <end position="109"/>
    </location>
</feature>
<dbReference type="EMBL" id="OZ022407">
    <property type="protein sequence ID" value="CAK9438536.1"/>
    <property type="molecule type" value="Genomic_DNA"/>
</dbReference>
<dbReference type="RefSeq" id="XP_066829698.1">
    <property type="nucleotide sequence ID" value="XM_066972795.1"/>
</dbReference>
<evidence type="ECO:0000313" key="10">
    <source>
        <dbReference type="Proteomes" id="UP001497383"/>
    </source>
</evidence>
<sequence>MSSASLKKLAARNKAILDQLFYISILINLLSLIAVFYFKRPSSGIYYLVFSVPSVVLQYLLETNGRPIYDSRQQLVKSGDDILQRGSLFQYCFDVIYITWFFDALMIIFGSNKTWLGYGVIPGFIVYKLGGYILPFFKKSGGGSSGDESGANGAASRLDKKEDSGLSKRQQKLKARKEKGPAVKYR</sequence>
<comment type="subcellular location">
    <subcellularLocation>
        <location evidence="1">Endoplasmic reticulum membrane</location>
        <topology evidence="1">Multi-pass membrane protein</topology>
    </subcellularLocation>
</comment>
<feature type="region of interest" description="Disordered" evidence="7">
    <location>
        <begin position="141"/>
        <end position="186"/>
    </location>
</feature>
<dbReference type="PANTHER" id="PTHR13505:SF7">
    <property type="entry name" value="TRANSMEMBRANE PROTEIN 208"/>
    <property type="match status" value="1"/>
</dbReference>
<feature type="transmembrane region" description="Helical" evidence="8">
    <location>
        <begin position="20"/>
        <end position="38"/>
    </location>
</feature>
<evidence type="ECO:0000256" key="5">
    <source>
        <dbReference type="ARBA" id="ARBA00022989"/>
    </source>
</evidence>
<evidence type="ECO:0008006" key="11">
    <source>
        <dbReference type="Google" id="ProtNLM"/>
    </source>
</evidence>
<proteinExistence type="inferred from homology"/>
<evidence type="ECO:0000256" key="8">
    <source>
        <dbReference type="SAM" id="Phobius"/>
    </source>
</evidence>
<dbReference type="GeneID" id="92207956"/>
<comment type="similarity">
    <text evidence="2">Belongs to the TMEM208 family.</text>
</comment>
<evidence type="ECO:0000256" key="3">
    <source>
        <dbReference type="ARBA" id="ARBA00022692"/>
    </source>
</evidence>
<keyword evidence="4" id="KW-0256">Endoplasmic reticulum</keyword>
<protein>
    <recommendedName>
        <fullName evidence="11">DUF788-domain-containing protein</fullName>
    </recommendedName>
</protein>
<feature type="compositionally biased region" description="Low complexity" evidence="7">
    <location>
        <begin position="146"/>
        <end position="156"/>
    </location>
</feature>
<evidence type="ECO:0000313" key="9">
    <source>
        <dbReference type="EMBL" id="CAK9438536.1"/>
    </source>
</evidence>
<feature type="transmembrane region" description="Helical" evidence="8">
    <location>
        <begin position="44"/>
        <end position="61"/>
    </location>
</feature>
<dbReference type="PANTHER" id="PTHR13505">
    <property type="entry name" value="TRANSMEMBRANE PROTEIN 208"/>
    <property type="match status" value="1"/>
</dbReference>
<accession>A0ABP0ZNR0</accession>
<evidence type="ECO:0000256" key="6">
    <source>
        <dbReference type="ARBA" id="ARBA00023136"/>
    </source>
</evidence>
<keyword evidence="6 8" id="KW-0472">Membrane</keyword>
<name>A0ABP0ZNR0_9ASCO</name>
<keyword evidence="5 8" id="KW-1133">Transmembrane helix</keyword>